<reference evidence="1 2" key="1">
    <citation type="submission" date="2021-01" db="EMBL/GenBank/DDBJ databases">
        <title>Actinoplanes sp. nov. LDG1-01 isolated from lichen.</title>
        <authorList>
            <person name="Saeng-In P."/>
            <person name="Phongsopitanun W."/>
            <person name="Kanchanasin P."/>
            <person name="Yuki M."/>
            <person name="Kudo T."/>
            <person name="Ohkuma M."/>
            <person name="Tanasupawat S."/>
        </authorList>
    </citation>
    <scope>NUCLEOTIDE SEQUENCE [LARGE SCALE GENOMIC DNA]</scope>
    <source>
        <strain evidence="1 2">LDG1-01</strain>
    </source>
</reference>
<sequence>MKSVLALSVESLRVIVRIDGVDISRADGNGGVDPWHVLVPVNRFVATGEPTSALIACCPSCGPDCVAVEARIRREGDAVRWEWSGRATLFDAEAYDAEVSRLDAERDWETPERRAGRLILADLALPPGLEGLRVSVRSAGELEVWLEAPGEYQIFVRAPWDENQPDKSATAIRAVLAGPPPQWPAEWHAIKADQETPPPYAGPSWRRLDLS</sequence>
<dbReference type="EMBL" id="JAENHO010000021">
    <property type="protein sequence ID" value="MBL7261695.1"/>
    <property type="molecule type" value="Genomic_DNA"/>
</dbReference>
<evidence type="ECO:0000313" key="1">
    <source>
        <dbReference type="EMBL" id="MBL7261695.1"/>
    </source>
</evidence>
<accession>A0ABS1W4M9</accession>
<dbReference type="Proteomes" id="UP000598996">
    <property type="component" value="Unassembled WGS sequence"/>
</dbReference>
<keyword evidence="2" id="KW-1185">Reference proteome</keyword>
<protein>
    <submittedName>
        <fullName evidence="1">Uncharacterized protein</fullName>
    </submittedName>
</protein>
<dbReference type="RefSeq" id="WP_203078147.1">
    <property type="nucleotide sequence ID" value="NZ_JAENHO010000021.1"/>
</dbReference>
<comment type="caution">
    <text evidence="1">The sequence shown here is derived from an EMBL/GenBank/DDBJ whole genome shotgun (WGS) entry which is preliminary data.</text>
</comment>
<evidence type="ECO:0000313" key="2">
    <source>
        <dbReference type="Proteomes" id="UP000598996"/>
    </source>
</evidence>
<organism evidence="1 2">
    <name type="scientific">Paractinoplanes lichenicola</name>
    <dbReference type="NCBI Taxonomy" id="2802976"/>
    <lineage>
        <taxon>Bacteria</taxon>
        <taxon>Bacillati</taxon>
        <taxon>Actinomycetota</taxon>
        <taxon>Actinomycetes</taxon>
        <taxon>Micromonosporales</taxon>
        <taxon>Micromonosporaceae</taxon>
        <taxon>Paractinoplanes</taxon>
    </lineage>
</organism>
<proteinExistence type="predicted"/>
<name>A0ABS1W4M9_9ACTN</name>
<gene>
    <name evidence="1" type="ORF">JKJ07_46210</name>
</gene>